<reference evidence="3" key="1">
    <citation type="submission" date="2023-06" db="EMBL/GenBank/DDBJ databases">
        <title>Genome-scale phylogeny and comparative genomics of the fungal order Sordariales.</title>
        <authorList>
            <consortium name="Lawrence Berkeley National Laboratory"/>
            <person name="Hensen N."/>
            <person name="Bonometti L."/>
            <person name="Westerberg I."/>
            <person name="Brannstrom I.O."/>
            <person name="Guillou S."/>
            <person name="Cros-Aarteil S."/>
            <person name="Calhoun S."/>
            <person name="Haridas S."/>
            <person name="Kuo A."/>
            <person name="Mondo S."/>
            <person name="Pangilinan J."/>
            <person name="Riley R."/>
            <person name="Labutti K."/>
            <person name="Andreopoulos B."/>
            <person name="Lipzen A."/>
            <person name="Chen C."/>
            <person name="Yanf M."/>
            <person name="Daum C."/>
            <person name="Ng V."/>
            <person name="Clum A."/>
            <person name="Steindorff A."/>
            <person name="Ohm R."/>
            <person name="Martin F."/>
            <person name="Silar P."/>
            <person name="Natvig D."/>
            <person name="Lalanne C."/>
            <person name="Gautier V."/>
            <person name="Ament-Velasquez S.L."/>
            <person name="Kruys A."/>
            <person name="Hutchinson M.I."/>
            <person name="Powell A.J."/>
            <person name="Barry K."/>
            <person name="Miller A.N."/>
            <person name="Grigoriev I.V."/>
            <person name="Debuchy R."/>
            <person name="Gladieux P."/>
            <person name="Thoren M.H."/>
            <person name="Johannesson H."/>
        </authorList>
    </citation>
    <scope>NUCLEOTIDE SEQUENCE</scope>
    <source>
        <strain evidence="3">CBS 307.81</strain>
    </source>
</reference>
<dbReference type="Gene3D" id="3.40.50.1820">
    <property type="entry name" value="alpha/beta hydrolase"/>
    <property type="match status" value="1"/>
</dbReference>
<feature type="region of interest" description="Disordered" evidence="1">
    <location>
        <begin position="1"/>
        <end position="37"/>
    </location>
</feature>
<name>A0AA40DAX1_9PEZI</name>
<feature type="domain" description="Alpha/beta hydrolase fold-3" evidence="2">
    <location>
        <begin position="120"/>
        <end position="303"/>
    </location>
</feature>
<protein>
    <submittedName>
        <fullName evidence="3">Alpha/Beta hydrolase protein</fullName>
    </submittedName>
</protein>
<dbReference type="AlphaFoldDB" id="A0AA40DAX1"/>
<evidence type="ECO:0000259" key="2">
    <source>
        <dbReference type="Pfam" id="PF07859"/>
    </source>
</evidence>
<accession>A0AA40DAX1</accession>
<evidence type="ECO:0000256" key="1">
    <source>
        <dbReference type="SAM" id="MobiDB-lite"/>
    </source>
</evidence>
<dbReference type="Pfam" id="PF07859">
    <property type="entry name" value="Abhydrolase_3"/>
    <property type="match status" value="1"/>
</dbReference>
<keyword evidence="4" id="KW-1185">Reference proteome</keyword>
<dbReference type="GO" id="GO:0016787">
    <property type="term" value="F:hydrolase activity"/>
    <property type="evidence" value="ECO:0007669"/>
    <property type="project" value="UniProtKB-KW"/>
</dbReference>
<gene>
    <name evidence="3" type="ORF">QBC41DRAFT_355402</name>
</gene>
<evidence type="ECO:0000313" key="4">
    <source>
        <dbReference type="Proteomes" id="UP001174997"/>
    </source>
</evidence>
<sequence>MDTTAPPAPERRRAHDDEEDNNNNSDSTKTMTHQPPPLLSRITHLSKIYTAKSLSLPSVWLREWKEYFYPPPAQPDIVKTYECRPDLPVRIFFPSSYDLTSPHTLPTLFTIHGSLAPAPFVLGTPREDDEWNRSFADGQHTLIIALNYSKAPAAVFPAPLHDVEALLLAALADESLPVDRSWKNGKGRVGVLGFGGAGGNLAVGVVQLEGVVRKGGCKPGVVGSWGGWLDLAGDGGEGEEKEAWRWGYVPYGQDLRDGLVSPFYWAAGGEGLPEFKVFVAGEGDKLAGENRALATRLAGRGEENRGDVGGRGEGGKKKGLEKEDERFWFEEGGVKWVLVPGVGAGFEHREVREEMGWGEELVKDAEEKTELVMEELGAWLRRVWELDG</sequence>
<feature type="region of interest" description="Disordered" evidence="1">
    <location>
        <begin position="299"/>
        <end position="318"/>
    </location>
</feature>
<keyword evidence="3" id="KW-0378">Hydrolase</keyword>
<dbReference type="EMBL" id="JAULSY010000037">
    <property type="protein sequence ID" value="KAK0669889.1"/>
    <property type="molecule type" value="Genomic_DNA"/>
</dbReference>
<dbReference type="Proteomes" id="UP001174997">
    <property type="component" value="Unassembled WGS sequence"/>
</dbReference>
<dbReference type="InterPro" id="IPR029058">
    <property type="entry name" value="AB_hydrolase_fold"/>
</dbReference>
<evidence type="ECO:0000313" key="3">
    <source>
        <dbReference type="EMBL" id="KAK0669889.1"/>
    </source>
</evidence>
<proteinExistence type="predicted"/>
<comment type="caution">
    <text evidence="3">The sequence shown here is derived from an EMBL/GenBank/DDBJ whole genome shotgun (WGS) entry which is preliminary data.</text>
</comment>
<dbReference type="InterPro" id="IPR013094">
    <property type="entry name" value="AB_hydrolase_3"/>
</dbReference>
<organism evidence="3 4">
    <name type="scientific">Cercophora samala</name>
    <dbReference type="NCBI Taxonomy" id="330535"/>
    <lineage>
        <taxon>Eukaryota</taxon>
        <taxon>Fungi</taxon>
        <taxon>Dikarya</taxon>
        <taxon>Ascomycota</taxon>
        <taxon>Pezizomycotina</taxon>
        <taxon>Sordariomycetes</taxon>
        <taxon>Sordariomycetidae</taxon>
        <taxon>Sordariales</taxon>
        <taxon>Lasiosphaeriaceae</taxon>
        <taxon>Cercophora</taxon>
    </lineage>
</organism>
<dbReference type="SUPFAM" id="SSF53474">
    <property type="entry name" value="alpha/beta-Hydrolases"/>
    <property type="match status" value="1"/>
</dbReference>